<dbReference type="RefSeq" id="WP_187720598.1">
    <property type="nucleotide sequence ID" value="NZ_BAABBL010000009.1"/>
</dbReference>
<evidence type="ECO:0000256" key="2">
    <source>
        <dbReference type="ARBA" id="ARBA00022801"/>
    </source>
</evidence>
<evidence type="ECO:0000259" key="7">
    <source>
        <dbReference type="SMART" id="SM01217"/>
    </source>
</evidence>
<dbReference type="InterPro" id="IPR002772">
    <property type="entry name" value="Glyco_hydro_3_C"/>
</dbReference>
<dbReference type="PROSITE" id="PS00775">
    <property type="entry name" value="GLYCOSYL_HYDROL_F3"/>
    <property type="match status" value="1"/>
</dbReference>
<name>A0A7H0H4K2_9ACTN</name>
<dbReference type="Pfam" id="PF01915">
    <property type="entry name" value="Glyco_hydro_3_C"/>
    <property type="match status" value="1"/>
</dbReference>
<comment type="function">
    <text evidence="4">Catalyzes the hydrolysis of a non-reducing terminal alpha-L-arabinopyranosidic linkage in ginsenoside Rb2 (alpha-L-arabinopyranosyl-(1-&gt;6)-alpha-D-glucopyranosyl) to release alpha-D-glucopyranosyl (Rd). It is not able to hydrolyze alpha-L-arabinofuranosyl-(1-&gt;6)-alpha-D-glucopyranosyl (Rc).</text>
</comment>
<dbReference type="Proteomes" id="UP000516117">
    <property type="component" value="Chromosome"/>
</dbReference>
<reference evidence="8 9" key="1">
    <citation type="submission" date="2020-08" db="EMBL/GenBank/DDBJ databases">
        <title>Genome sequence of Tessaracoccus defluvii JCM 17540T.</title>
        <authorList>
            <person name="Hyun D.-W."/>
            <person name="Bae J.-W."/>
        </authorList>
    </citation>
    <scope>NUCLEOTIDE SEQUENCE [LARGE SCALE GENOMIC DNA]</scope>
    <source>
        <strain evidence="8 9">JCM 17540</strain>
    </source>
</reference>
<protein>
    <recommendedName>
        <fullName evidence="5">Exo-alpha-(1-&gt;6)-L-arabinopyranosidase</fullName>
    </recommendedName>
</protein>
<comment type="similarity">
    <text evidence="1 6">Belongs to the glycosyl hydrolase 3 family.</text>
</comment>
<feature type="domain" description="Fibronectin type III-like" evidence="7">
    <location>
        <begin position="571"/>
        <end position="641"/>
    </location>
</feature>
<keyword evidence="3" id="KW-0119">Carbohydrate metabolism</keyword>
<dbReference type="KEGG" id="tdf:H9L22_14895"/>
<organism evidence="8 9">
    <name type="scientific">Tessaracoccus defluvii</name>
    <dbReference type="NCBI Taxonomy" id="1285901"/>
    <lineage>
        <taxon>Bacteria</taxon>
        <taxon>Bacillati</taxon>
        <taxon>Actinomycetota</taxon>
        <taxon>Actinomycetes</taxon>
        <taxon>Propionibacteriales</taxon>
        <taxon>Propionibacteriaceae</taxon>
        <taxon>Tessaracoccus</taxon>
    </lineage>
</organism>
<evidence type="ECO:0000256" key="6">
    <source>
        <dbReference type="RuleBase" id="RU361161"/>
    </source>
</evidence>
<dbReference type="Pfam" id="PF00933">
    <property type="entry name" value="Glyco_hydro_3"/>
    <property type="match status" value="1"/>
</dbReference>
<dbReference type="PANTHER" id="PTHR42715">
    <property type="entry name" value="BETA-GLUCOSIDASE"/>
    <property type="match status" value="1"/>
</dbReference>
<dbReference type="AlphaFoldDB" id="A0A7H0H4K2"/>
<dbReference type="SUPFAM" id="SSF51445">
    <property type="entry name" value="(Trans)glycosidases"/>
    <property type="match status" value="1"/>
</dbReference>
<gene>
    <name evidence="8" type="ORF">H9L22_14895</name>
</gene>
<dbReference type="Gene3D" id="2.60.40.10">
    <property type="entry name" value="Immunoglobulins"/>
    <property type="match status" value="1"/>
</dbReference>
<keyword evidence="2 6" id="KW-0378">Hydrolase</keyword>
<dbReference type="InterPro" id="IPR019800">
    <property type="entry name" value="Glyco_hydro_3_AS"/>
</dbReference>
<dbReference type="InterPro" id="IPR001764">
    <property type="entry name" value="Glyco_hydro_3_N"/>
</dbReference>
<evidence type="ECO:0000256" key="3">
    <source>
        <dbReference type="ARBA" id="ARBA00023277"/>
    </source>
</evidence>
<dbReference type="Pfam" id="PF14310">
    <property type="entry name" value="Fn3-like"/>
    <property type="match status" value="1"/>
</dbReference>
<sequence length="802" mass="85307">MSLAPLTLEEKALLLEGVDSWHTNAVPRLGVRRLTLTDGPHGVRRVKRDAGAFGLAEAEPSTAFPTSGTLAKTWNPDLAREVGAAIGREAAALGVDVLLAPGVNIVRSPLCGRNFEYYSEDPLVSGVFGAAFVAGVQSEGVAACVKHFAANSNEDFRFVGDSIVDERALREIYLRAFERVVTEAEPASVMCAYNRLNGTFCSEHGDLLTGILRDEWGFDGVVVTDWGATNDRVAGIAAGCELDMPGGVEHNRAEIVAAVRDGRLPHTLLDRAVARVLTLADRCTAGQGGDVDLAAHAALAERVAVEGAVLLNNDGVLPLSSGAAGLVVIGEHFEKMRFQGAGSSLIRPPEIITPRQAFDRRGVEYRFAPGYRSLNAEPDDTLEAEAVAAAAGAGTVLFFCGLGDLEESEGFDRPDLSLAAGQRRLLGRLLDGGARLVLVVSAGAPVSIPRADEAAAVLLLSLPGQNGGEAAARLLFGEANPSGRLTESWPRTADDAGCAADWNRSAVARYYESIYVGYRFHDMAGTDLAWPFGHGLSYTTFAYRDLAVEVREGRVHVTVTIANTGPRDGAEVVQLYVRNNAGAVFKADKELRAFTKVAVAAGAAERVELTFPLTDLAYWDVARHGWVVENGDYEVQVAASATDIRLAAPLTVTDGVESRSPYPASVDRAYATPPQSVPAEFAALVGAPIPAAPSTRHLAMQTRLVDSRATLLGGIMYRAVVGRVRRDLDTALALPEGPERDARVKSAHFVWRMMPSMSLRVMVMSSGGVLPHRVAAGLSDLAAGHPVRGVSRLLTRARKVSR</sequence>
<dbReference type="GO" id="GO:0005975">
    <property type="term" value="P:carbohydrate metabolic process"/>
    <property type="evidence" value="ECO:0007669"/>
    <property type="project" value="InterPro"/>
</dbReference>
<dbReference type="InterPro" id="IPR036962">
    <property type="entry name" value="Glyco_hydro_3_N_sf"/>
</dbReference>
<dbReference type="FunFam" id="2.60.40.10:FF:000495">
    <property type="entry name" value="Periplasmic beta-glucosidase"/>
    <property type="match status" value="1"/>
</dbReference>
<dbReference type="Gene3D" id="3.20.20.300">
    <property type="entry name" value="Glycoside hydrolase, family 3, N-terminal domain"/>
    <property type="match status" value="1"/>
</dbReference>
<dbReference type="EMBL" id="CP060789">
    <property type="protein sequence ID" value="QNP55468.1"/>
    <property type="molecule type" value="Genomic_DNA"/>
</dbReference>
<evidence type="ECO:0000313" key="8">
    <source>
        <dbReference type="EMBL" id="QNP55468.1"/>
    </source>
</evidence>
<dbReference type="InterPro" id="IPR017853">
    <property type="entry name" value="GH"/>
</dbReference>
<dbReference type="GO" id="GO:0008422">
    <property type="term" value="F:beta-glucosidase activity"/>
    <property type="evidence" value="ECO:0007669"/>
    <property type="project" value="UniProtKB-ARBA"/>
</dbReference>
<dbReference type="Gene3D" id="3.40.50.1700">
    <property type="entry name" value="Glycoside hydrolase family 3 C-terminal domain"/>
    <property type="match status" value="1"/>
</dbReference>
<dbReference type="InterPro" id="IPR036881">
    <property type="entry name" value="Glyco_hydro_3_C_sf"/>
</dbReference>
<dbReference type="PRINTS" id="PR00133">
    <property type="entry name" value="GLHYDRLASE3"/>
</dbReference>
<evidence type="ECO:0000256" key="5">
    <source>
        <dbReference type="ARBA" id="ARBA00074219"/>
    </source>
</evidence>
<evidence type="ECO:0000313" key="9">
    <source>
        <dbReference type="Proteomes" id="UP000516117"/>
    </source>
</evidence>
<dbReference type="SUPFAM" id="SSF52279">
    <property type="entry name" value="Beta-D-glucan exohydrolase, C-terminal domain"/>
    <property type="match status" value="1"/>
</dbReference>
<dbReference type="InterPro" id="IPR013783">
    <property type="entry name" value="Ig-like_fold"/>
</dbReference>
<dbReference type="SMART" id="SM01217">
    <property type="entry name" value="Fn3_like"/>
    <property type="match status" value="1"/>
</dbReference>
<proteinExistence type="inferred from homology"/>
<dbReference type="PANTHER" id="PTHR42715:SF10">
    <property type="entry name" value="BETA-GLUCOSIDASE"/>
    <property type="match status" value="1"/>
</dbReference>
<dbReference type="InterPro" id="IPR050288">
    <property type="entry name" value="Cellulose_deg_GH3"/>
</dbReference>
<accession>A0A7H0H4K2</accession>
<evidence type="ECO:0000256" key="1">
    <source>
        <dbReference type="ARBA" id="ARBA00005336"/>
    </source>
</evidence>
<keyword evidence="9" id="KW-1185">Reference proteome</keyword>
<dbReference type="InterPro" id="IPR026891">
    <property type="entry name" value="Fn3-like"/>
</dbReference>
<evidence type="ECO:0000256" key="4">
    <source>
        <dbReference type="ARBA" id="ARBA00058905"/>
    </source>
</evidence>
<keyword evidence="6" id="KW-0326">Glycosidase</keyword>